<dbReference type="EnsemblPlants" id="AVESA.00010b.r2.4DG0781000.1">
    <property type="protein sequence ID" value="AVESA.00010b.r2.4DG0781000.1.CDS"/>
    <property type="gene ID" value="AVESA.00010b.r2.4DG0781000"/>
</dbReference>
<evidence type="ECO:0000313" key="1">
    <source>
        <dbReference type="EnsemblPlants" id="AVESA.00010b.r2.4DG0781000.1.CDS"/>
    </source>
</evidence>
<reference evidence="1" key="2">
    <citation type="submission" date="2025-09" db="UniProtKB">
        <authorList>
            <consortium name="EnsemblPlants"/>
        </authorList>
    </citation>
    <scope>IDENTIFICATION</scope>
</reference>
<protein>
    <submittedName>
        <fullName evidence="1">Uncharacterized protein</fullName>
    </submittedName>
</protein>
<sequence>MEPKDLTQRLPEDALAAVLHRLPPHGLAAARCVCKAWHAAIDARRMLDLFPPSLVGMFINFFDLDISEFFFRPLRGMDTAVSGKLHYIPTDKSSVVDHCNGLLLLHKASYVVNPATRCWAPLPPPPPRFEHGCPWSDAALRDHCYIVFDPAVSQHYEVVRIPSLPWRTTGSELQLEWPPSPFVMHVFSSATGNWEERSFARRGDSIGTVAHLQELEKWSVVPHLSAYWRGELYVLTQFVMRISLSNNTYQAIKPPVDVGMLDQELHLGKSKNGVYFACFDPQCRLRVWILNKLHGETVWVLKHDNNLDYMLSHGRYDPQFQGPWIIEDINYDSNHSPSPIEMKEVEDEFGWNSDNENTLDTRHGARNHYNGSISILGFHPYREVIFLNASFRRGLAYNINSSKLEDLGNIYPKNYSSMQMFVEHSFPYTPCWIGKLPGSI</sequence>
<organism evidence="1 2">
    <name type="scientific">Avena sativa</name>
    <name type="common">Oat</name>
    <dbReference type="NCBI Taxonomy" id="4498"/>
    <lineage>
        <taxon>Eukaryota</taxon>
        <taxon>Viridiplantae</taxon>
        <taxon>Streptophyta</taxon>
        <taxon>Embryophyta</taxon>
        <taxon>Tracheophyta</taxon>
        <taxon>Spermatophyta</taxon>
        <taxon>Magnoliopsida</taxon>
        <taxon>Liliopsida</taxon>
        <taxon>Poales</taxon>
        <taxon>Poaceae</taxon>
        <taxon>BOP clade</taxon>
        <taxon>Pooideae</taxon>
        <taxon>Poodae</taxon>
        <taxon>Poeae</taxon>
        <taxon>Poeae Chloroplast Group 1 (Aveneae type)</taxon>
        <taxon>Aveninae</taxon>
        <taxon>Avena</taxon>
    </lineage>
</organism>
<dbReference type="Proteomes" id="UP001732700">
    <property type="component" value="Chromosome 4D"/>
</dbReference>
<evidence type="ECO:0000313" key="2">
    <source>
        <dbReference type="Proteomes" id="UP001732700"/>
    </source>
</evidence>
<accession>A0ACD5XFD5</accession>
<name>A0ACD5XFD5_AVESA</name>
<keyword evidence="2" id="KW-1185">Reference proteome</keyword>
<reference evidence="1" key="1">
    <citation type="submission" date="2021-05" db="EMBL/GenBank/DDBJ databases">
        <authorList>
            <person name="Scholz U."/>
            <person name="Mascher M."/>
            <person name="Fiebig A."/>
        </authorList>
    </citation>
    <scope>NUCLEOTIDE SEQUENCE [LARGE SCALE GENOMIC DNA]</scope>
</reference>
<proteinExistence type="predicted"/>